<dbReference type="HOGENOM" id="CLU_2973369_0_0_4"/>
<accession>W0V2D5</accession>
<reference evidence="1 2" key="1">
    <citation type="journal article" date="2015" name="Genome Announc.">
        <title>Genome Sequence of Mushroom Soft-Rot Pathogen Janthinobacterium agaricidamnosum.</title>
        <authorList>
            <person name="Graupner K."/>
            <person name="Lackner G."/>
            <person name="Hertweck C."/>
        </authorList>
    </citation>
    <scope>NUCLEOTIDE SEQUENCE [LARGE SCALE GENOMIC DNA]</scope>
    <source>
        <strain evidence="2">NBRC 102515 / DSM 9628</strain>
    </source>
</reference>
<gene>
    <name evidence="1" type="ORF">GJA_1383</name>
</gene>
<name>W0V2D5_9BURK</name>
<dbReference type="EMBL" id="HG322949">
    <property type="protein sequence ID" value="CDG82036.1"/>
    <property type="molecule type" value="Genomic_DNA"/>
</dbReference>
<sequence length="58" mass="6720">MFLIRMNEMLNPPGHFGKSVVCQFQVIHLIHRQAMVYQNRTSNDILKAIILKFSSSES</sequence>
<protein>
    <submittedName>
        <fullName evidence="1">Uncharacterized protein</fullName>
    </submittedName>
</protein>
<keyword evidence="2" id="KW-1185">Reference proteome</keyword>
<organism evidence="1 2">
    <name type="scientific">Janthinobacterium agaricidamnosum NBRC 102515 = DSM 9628</name>
    <dbReference type="NCBI Taxonomy" id="1349767"/>
    <lineage>
        <taxon>Bacteria</taxon>
        <taxon>Pseudomonadati</taxon>
        <taxon>Pseudomonadota</taxon>
        <taxon>Betaproteobacteria</taxon>
        <taxon>Burkholderiales</taxon>
        <taxon>Oxalobacteraceae</taxon>
        <taxon>Janthinobacterium</taxon>
    </lineage>
</organism>
<dbReference type="Proteomes" id="UP000027604">
    <property type="component" value="Chromosome I"/>
</dbReference>
<dbReference type="AlphaFoldDB" id="W0V2D5"/>
<proteinExistence type="predicted"/>
<dbReference type="STRING" id="1349767.GJA_1383"/>
<dbReference type="KEGG" id="jag:GJA_1383"/>
<evidence type="ECO:0000313" key="1">
    <source>
        <dbReference type="EMBL" id="CDG82036.1"/>
    </source>
</evidence>
<evidence type="ECO:0000313" key="2">
    <source>
        <dbReference type="Proteomes" id="UP000027604"/>
    </source>
</evidence>